<organism evidence="3 4">
    <name type="scientific">Halorubellus litoreus</name>
    <dbReference type="NCBI Taxonomy" id="755308"/>
    <lineage>
        <taxon>Archaea</taxon>
        <taxon>Methanobacteriati</taxon>
        <taxon>Methanobacteriota</taxon>
        <taxon>Stenosarchaea group</taxon>
        <taxon>Halobacteria</taxon>
        <taxon>Halobacteriales</taxon>
        <taxon>Halorubellaceae</taxon>
        <taxon>Halorubellus</taxon>
    </lineage>
</organism>
<dbReference type="InterPro" id="IPR002372">
    <property type="entry name" value="PQQ_rpt_dom"/>
</dbReference>
<evidence type="ECO:0000256" key="1">
    <source>
        <dbReference type="SAM" id="MobiDB-lite"/>
    </source>
</evidence>
<accession>A0ABD5VMW4</accession>
<feature type="domain" description="Pyrrolo-quinoline quinone repeat" evidence="2">
    <location>
        <begin position="198"/>
        <end position="298"/>
    </location>
</feature>
<evidence type="ECO:0000259" key="2">
    <source>
        <dbReference type="Pfam" id="PF13360"/>
    </source>
</evidence>
<dbReference type="SMART" id="SM00564">
    <property type="entry name" value="PQQ"/>
    <property type="match status" value="6"/>
</dbReference>
<keyword evidence="4" id="KW-1185">Reference proteome</keyword>
<dbReference type="SUPFAM" id="SSF50998">
    <property type="entry name" value="Quinoprotein alcohol dehydrogenase-like"/>
    <property type="match status" value="2"/>
</dbReference>
<dbReference type="PANTHER" id="PTHR34512">
    <property type="entry name" value="CELL SURFACE PROTEIN"/>
    <property type="match status" value="1"/>
</dbReference>
<dbReference type="Proteomes" id="UP001596395">
    <property type="component" value="Unassembled WGS sequence"/>
</dbReference>
<dbReference type="Gene3D" id="2.130.10.10">
    <property type="entry name" value="YVTN repeat-like/Quinoprotein amine dehydrogenase"/>
    <property type="match status" value="2"/>
</dbReference>
<evidence type="ECO:0000313" key="4">
    <source>
        <dbReference type="Proteomes" id="UP001596395"/>
    </source>
</evidence>
<dbReference type="InterPro" id="IPR018391">
    <property type="entry name" value="PQQ_b-propeller_rpt"/>
</dbReference>
<gene>
    <name evidence="3" type="ORF">ACFQGB_16885</name>
</gene>
<name>A0ABD5VMW4_9EURY</name>
<dbReference type="Pfam" id="PF13360">
    <property type="entry name" value="PQQ_2"/>
    <property type="match status" value="2"/>
</dbReference>
<proteinExistence type="predicted"/>
<protein>
    <submittedName>
        <fullName evidence="3">PQQ-binding-like beta-propeller repeat protein</fullName>
    </submittedName>
</protein>
<sequence>MPSSSPAFRRRAALAAAAASLSSLAGCQTLDRLSGSPSRFRRHTRDAPVDGDRGPWPTTRGGFGRRSFADRDLDVTATGRVDRLAPASRSQFPEQPAVGSHGVLALVSALPSDVVGDGEGAFTGTLGVTTGGVRTLARRGVGSTVAAVGDAAILPGESGVVAVDARNGAECWRFETGTFPTLVGDVCCLEAGDHLYGLDVRTGTVRWAVENVADDDSYGYTVDAFAASDDRLFATRKHEYDAPSLVALDARDGSVEWRGDVDRSGWPPVVGPDRVYVLSASGTLTAFSLDGTREWARALDLAAPPAVGDDRLVATTASAPRSLVALDPATGAELWRTPVAADACAVPAVTPRRAYVTESGARTPVSIAAIDVASGERRWTRSIPSTADDAGSLTASAPALADDGLVVAVVGNDAFASGRGTYLVA</sequence>
<dbReference type="PANTHER" id="PTHR34512:SF30">
    <property type="entry name" value="OUTER MEMBRANE PROTEIN ASSEMBLY FACTOR BAMB"/>
    <property type="match status" value="1"/>
</dbReference>
<feature type="domain" description="Pyrrolo-quinoline quinone repeat" evidence="2">
    <location>
        <begin position="301"/>
        <end position="409"/>
    </location>
</feature>
<feature type="region of interest" description="Disordered" evidence="1">
    <location>
        <begin position="32"/>
        <end position="65"/>
    </location>
</feature>
<dbReference type="EMBL" id="JBHSXN010000003">
    <property type="protein sequence ID" value="MFC6954542.1"/>
    <property type="molecule type" value="Genomic_DNA"/>
</dbReference>
<dbReference type="InterPro" id="IPR011047">
    <property type="entry name" value="Quinoprotein_ADH-like_sf"/>
</dbReference>
<dbReference type="AlphaFoldDB" id="A0ABD5VMW4"/>
<evidence type="ECO:0000313" key="3">
    <source>
        <dbReference type="EMBL" id="MFC6954542.1"/>
    </source>
</evidence>
<comment type="caution">
    <text evidence="3">The sequence shown here is derived from an EMBL/GenBank/DDBJ whole genome shotgun (WGS) entry which is preliminary data.</text>
</comment>
<dbReference type="RefSeq" id="WP_336351487.1">
    <property type="nucleotide sequence ID" value="NZ_JAZAQL010000003.1"/>
</dbReference>
<reference evidence="3 4" key="1">
    <citation type="journal article" date="2019" name="Int. J. Syst. Evol. Microbiol.">
        <title>The Global Catalogue of Microorganisms (GCM) 10K type strain sequencing project: providing services to taxonomists for standard genome sequencing and annotation.</title>
        <authorList>
            <consortium name="The Broad Institute Genomics Platform"/>
            <consortium name="The Broad Institute Genome Sequencing Center for Infectious Disease"/>
            <person name="Wu L."/>
            <person name="Ma J."/>
        </authorList>
    </citation>
    <scope>NUCLEOTIDE SEQUENCE [LARGE SCALE GENOMIC DNA]</scope>
    <source>
        <strain evidence="3 4">GX26</strain>
    </source>
</reference>
<dbReference type="InterPro" id="IPR015943">
    <property type="entry name" value="WD40/YVTN_repeat-like_dom_sf"/>
</dbReference>